<evidence type="ECO:0000313" key="3">
    <source>
        <dbReference type="Proteomes" id="UP000626109"/>
    </source>
</evidence>
<organism evidence="2 3">
    <name type="scientific">Polarella glacialis</name>
    <name type="common">Dinoflagellate</name>
    <dbReference type="NCBI Taxonomy" id="89957"/>
    <lineage>
        <taxon>Eukaryota</taxon>
        <taxon>Sar</taxon>
        <taxon>Alveolata</taxon>
        <taxon>Dinophyceae</taxon>
        <taxon>Suessiales</taxon>
        <taxon>Suessiaceae</taxon>
        <taxon>Polarella</taxon>
    </lineage>
</organism>
<sequence length="99" mass="10309">ASHLGIRAVVLPPPTAALGGTGSRSSGCGYARAVGDLLTAGLFAMAALPEDENVAPVALRVPPSSDGWLAWNRFRTLCDHHERLCVALELGSDLSATER</sequence>
<dbReference type="Gene3D" id="3.20.20.150">
    <property type="entry name" value="Divalent-metal-dependent TIM barrel enzymes"/>
    <property type="match status" value="1"/>
</dbReference>
<dbReference type="AlphaFoldDB" id="A0A813JN28"/>
<protein>
    <recommendedName>
        <fullName evidence="1">PRMT5 TIM barrel domain-containing protein</fullName>
    </recommendedName>
</protein>
<evidence type="ECO:0000259" key="1">
    <source>
        <dbReference type="Pfam" id="PF17285"/>
    </source>
</evidence>
<comment type="caution">
    <text evidence="2">The sequence shown here is derived from an EMBL/GenBank/DDBJ whole genome shotgun (WGS) entry which is preliminary data.</text>
</comment>
<dbReference type="Proteomes" id="UP000626109">
    <property type="component" value="Unassembled WGS sequence"/>
</dbReference>
<evidence type="ECO:0000313" key="2">
    <source>
        <dbReference type="EMBL" id="CAE8679368.1"/>
    </source>
</evidence>
<gene>
    <name evidence="2" type="ORF">PGLA2088_LOCUS21325</name>
</gene>
<reference evidence="2" key="1">
    <citation type="submission" date="2021-02" db="EMBL/GenBank/DDBJ databases">
        <authorList>
            <person name="Dougan E. K."/>
            <person name="Rhodes N."/>
            <person name="Thang M."/>
            <person name="Chan C."/>
        </authorList>
    </citation>
    <scope>NUCLEOTIDE SEQUENCE</scope>
</reference>
<accession>A0A813JN28</accession>
<name>A0A813JN28_POLGL</name>
<dbReference type="Pfam" id="PF17285">
    <property type="entry name" value="PRMT5_TIM"/>
    <property type="match status" value="1"/>
</dbReference>
<feature type="domain" description="PRMT5 TIM barrel" evidence="1">
    <location>
        <begin position="1"/>
        <end position="96"/>
    </location>
</feature>
<proteinExistence type="predicted"/>
<dbReference type="EMBL" id="CAJNNW010025761">
    <property type="protein sequence ID" value="CAE8679368.1"/>
    <property type="molecule type" value="Genomic_DNA"/>
</dbReference>
<feature type="non-terminal residue" evidence="2">
    <location>
        <position position="99"/>
    </location>
</feature>
<dbReference type="InterPro" id="IPR035247">
    <property type="entry name" value="PRMT5_TIM"/>
</dbReference>
<feature type="non-terminal residue" evidence="2">
    <location>
        <position position="1"/>
    </location>
</feature>